<comment type="caution">
    <text evidence="2">The sequence shown here is derived from an EMBL/GenBank/DDBJ whole genome shotgun (WGS) entry which is preliminary data.</text>
</comment>
<keyword evidence="3" id="KW-1185">Reference proteome</keyword>
<feature type="chain" id="PRO_5009189259" description="Dirigent protein" evidence="1">
    <location>
        <begin position="30"/>
        <end position="89"/>
    </location>
</feature>
<accession>A0A1E5WHT7</accession>
<organism evidence="2 3">
    <name type="scientific">Dichanthelium oligosanthes</name>
    <dbReference type="NCBI Taxonomy" id="888268"/>
    <lineage>
        <taxon>Eukaryota</taxon>
        <taxon>Viridiplantae</taxon>
        <taxon>Streptophyta</taxon>
        <taxon>Embryophyta</taxon>
        <taxon>Tracheophyta</taxon>
        <taxon>Spermatophyta</taxon>
        <taxon>Magnoliopsida</taxon>
        <taxon>Liliopsida</taxon>
        <taxon>Poales</taxon>
        <taxon>Poaceae</taxon>
        <taxon>PACMAD clade</taxon>
        <taxon>Panicoideae</taxon>
        <taxon>Panicodae</taxon>
        <taxon>Paniceae</taxon>
        <taxon>Dichantheliinae</taxon>
        <taxon>Dichanthelium</taxon>
    </lineage>
</organism>
<keyword evidence="1" id="KW-0732">Signal</keyword>
<dbReference type="Proteomes" id="UP000095767">
    <property type="component" value="Unassembled WGS sequence"/>
</dbReference>
<dbReference type="EMBL" id="LWDX02007147">
    <property type="protein sequence ID" value="OEL36967.1"/>
    <property type="molecule type" value="Genomic_DNA"/>
</dbReference>
<gene>
    <name evidence="2" type="ORF">BAE44_0002013</name>
</gene>
<dbReference type="AlphaFoldDB" id="A0A1E5WHT7"/>
<evidence type="ECO:0000313" key="3">
    <source>
        <dbReference type="Proteomes" id="UP000095767"/>
    </source>
</evidence>
<feature type="signal peptide" evidence="1">
    <location>
        <begin position="1"/>
        <end position="29"/>
    </location>
</feature>
<protein>
    <recommendedName>
        <fullName evidence="4">Dirigent protein</fullName>
    </recommendedName>
</protein>
<proteinExistence type="predicted"/>
<reference evidence="2 3" key="1">
    <citation type="submission" date="2016-09" db="EMBL/GenBank/DDBJ databases">
        <title>The draft genome of Dichanthelium oligosanthes: A C3 panicoid grass species.</title>
        <authorList>
            <person name="Studer A.J."/>
            <person name="Schnable J.C."/>
            <person name="Brutnell T.P."/>
        </authorList>
    </citation>
    <scope>NUCLEOTIDE SEQUENCE [LARGE SCALE GENOMIC DNA]</scope>
    <source>
        <strain evidence="3">cv. Kellogg 1175</strain>
        <tissue evidence="2">Leaf</tissue>
    </source>
</reference>
<evidence type="ECO:0000256" key="1">
    <source>
        <dbReference type="SAM" id="SignalP"/>
    </source>
</evidence>
<sequence length="89" mass="8929">MAAAASSRSFAAACVLAVLLFGCLAATDARRLLVTAMPPMAADMDDMSPALAPSPESGADLAGRVLFEGRGLLDGGLRLAGRLLIGLGL</sequence>
<evidence type="ECO:0000313" key="2">
    <source>
        <dbReference type="EMBL" id="OEL36967.1"/>
    </source>
</evidence>
<evidence type="ECO:0008006" key="4">
    <source>
        <dbReference type="Google" id="ProtNLM"/>
    </source>
</evidence>
<name>A0A1E5WHT7_9POAL</name>